<dbReference type="AlphaFoldDB" id="A0A4Y8CZ53"/>
<evidence type="ECO:0000313" key="2">
    <source>
        <dbReference type="EMBL" id="TEY58682.1"/>
    </source>
</evidence>
<evidence type="ECO:0000256" key="1">
    <source>
        <dbReference type="SAM" id="MobiDB-lite"/>
    </source>
</evidence>
<reference evidence="2 3" key="1">
    <citation type="submission" date="2017-11" db="EMBL/GenBank/DDBJ databases">
        <title>Comparative genomics of Botrytis spp.</title>
        <authorList>
            <person name="Valero-Jimenez C.A."/>
            <person name="Tapia P."/>
            <person name="Veloso J."/>
            <person name="Silva-Moreno E."/>
            <person name="Staats M."/>
            <person name="Valdes J.H."/>
            <person name="Van Kan J.A.L."/>
        </authorList>
    </citation>
    <scope>NUCLEOTIDE SEQUENCE [LARGE SCALE GENOMIC DNA]</scope>
    <source>
        <strain evidence="2 3">MUCL2830</strain>
    </source>
</reference>
<feature type="region of interest" description="Disordered" evidence="1">
    <location>
        <begin position="79"/>
        <end position="146"/>
    </location>
</feature>
<keyword evidence="3" id="KW-1185">Reference proteome</keyword>
<dbReference type="STRING" id="38488.A0A4Y8CZ53"/>
<feature type="compositionally biased region" description="Polar residues" evidence="1">
    <location>
        <begin position="130"/>
        <end position="146"/>
    </location>
</feature>
<dbReference type="EMBL" id="PHWZ01000203">
    <property type="protein sequence ID" value="TEY58682.1"/>
    <property type="molecule type" value="Genomic_DNA"/>
</dbReference>
<proteinExistence type="predicted"/>
<name>A0A4Y8CZ53_9HELO</name>
<dbReference type="Proteomes" id="UP000297299">
    <property type="component" value="Unassembled WGS sequence"/>
</dbReference>
<sequence length="294" mass="32523">MAHNRDEASFPVTSSRPSDALYEYYGLTYRQWIDYMYPEGPLDVINARLEAVNRELGSARTNTPLPPVSHAGWPNLPQSAPYYLSPPPHPQNYLRRANYDDDDYYEDGDKDDDDDNTDDPMVNDGPGSVAVQSQARDSVPSRGSMSTVAKISAEDVAIIGTKLVEAANSARAATMASLTKEARTATLPHGVAHRDQLDFLRNMPLRRQLSLRYPYQDFYRTRPDYWDATAGYLVGEVALEPCSNCKAGNGPFPECIVVPLQPESDKQPFGGVCMSCAYQSSGGKCSLNPNRNNQ</sequence>
<protein>
    <submittedName>
        <fullName evidence="2">Uncharacterized protein</fullName>
    </submittedName>
</protein>
<dbReference type="InterPro" id="IPR022190">
    <property type="entry name" value="DUF3716"/>
</dbReference>
<evidence type="ECO:0000313" key="3">
    <source>
        <dbReference type="Proteomes" id="UP000297299"/>
    </source>
</evidence>
<accession>A0A4Y8CZ53</accession>
<comment type="caution">
    <text evidence="2">The sequence shown here is derived from an EMBL/GenBank/DDBJ whole genome shotgun (WGS) entry which is preliminary data.</text>
</comment>
<dbReference type="Pfam" id="PF12511">
    <property type="entry name" value="DUF3716"/>
    <property type="match status" value="1"/>
</dbReference>
<feature type="compositionally biased region" description="Acidic residues" evidence="1">
    <location>
        <begin position="100"/>
        <end position="118"/>
    </location>
</feature>
<organism evidence="2 3">
    <name type="scientific">Botryotinia calthae</name>
    <dbReference type="NCBI Taxonomy" id="38488"/>
    <lineage>
        <taxon>Eukaryota</taxon>
        <taxon>Fungi</taxon>
        <taxon>Dikarya</taxon>
        <taxon>Ascomycota</taxon>
        <taxon>Pezizomycotina</taxon>
        <taxon>Leotiomycetes</taxon>
        <taxon>Helotiales</taxon>
        <taxon>Sclerotiniaceae</taxon>
        <taxon>Botryotinia</taxon>
    </lineage>
</organism>
<dbReference type="OrthoDB" id="4338738at2759"/>
<gene>
    <name evidence="2" type="ORF">BOTCAL_0203g00100</name>
</gene>